<comment type="caution">
    <text evidence="1">The sequence shown here is derived from an EMBL/GenBank/DDBJ whole genome shotgun (WGS) entry which is preliminary data.</text>
</comment>
<evidence type="ECO:0000313" key="1">
    <source>
        <dbReference type="EMBL" id="KAK8851330.1"/>
    </source>
</evidence>
<accession>A0ABR2HQG5</accession>
<keyword evidence="2" id="KW-1185">Reference proteome</keyword>
<evidence type="ECO:0008006" key="3">
    <source>
        <dbReference type="Google" id="ProtNLM"/>
    </source>
</evidence>
<gene>
    <name evidence="1" type="ORF">PGQ11_013809</name>
</gene>
<name>A0ABR2HQG5_9PEZI</name>
<proteinExistence type="predicted"/>
<dbReference type="EMBL" id="JAPCWZ010000009">
    <property type="protein sequence ID" value="KAK8851330.1"/>
    <property type="molecule type" value="Genomic_DNA"/>
</dbReference>
<organism evidence="1 2">
    <name type="scientific">Apiospora arundinis</name>
    <dbReference type="NCBI Taxonomy" id="335852"/>
    <lineage>
        <taxon>Eukaryota</taxon>
        <taxon>Fungi</taxon>
        <taxon>Dikarya</taxon>
        <taxon>Ascomycota</taxon>
        <taxon>Pezizomycotina</taxon>
        <taxon>Sordariomycetes</taxon>
        <taxon>Xylariomycetidae</taxon>
        <taxon>Amphisphaeriales</taxon>
        <taxon>Apiosporaceae</taxon>
        <taxon>Apiospora</taxon>
    </lineage>
</organism>
<sequence length="99" mass="11039">MFGAVEGARTVSTCFIVAWVRNVARLMSRALGAADWRDGLAAGVEAETCDNLSRKEQIHPVSVQRRWGVLVPVLSFWGHYWGFVAPLWPPNATSQLERN</sequence>
<reference evidence="1 2" key="1">
    <citation type="journal article" date="2024" name="IMA Fungus">
        <title>Apiospora arundinis, a panoply of carbohydrate-active enzymes and secondary metabolites.</title>
        <authorList>
            <person name="Sorensen T."/>
            <person name="Petersen C."/>
            <person name="Muurmann A.T."/>
            <person name="Christiansen J.V."/>
            <person name="Brundto M.L."/>
            <person name="Overgaard C.K."/>
            <person name="Boysen A.T."/>
            <person name="Wollenberg R.D."/>
            <person name="Larsen T.O."/>
            <person name="Sorensen J.L."/>
            <person name="Nielsen K.L."/>
            <person name="Sondergaard T.E."/>
        </authorList>
    </citation>
    <scope>NUCLEOTIDE SEQUENCE [LARGE SCALE GENOMIC DNA]</scope>
    <source>
        <strain evidence="1 2">AAU 773</strain>
    </source>
</reference>
<dbReference type="Proteomes" id="UP001390339">
    <property type="component" value="Unassembled WGS sequence"/>
</dbReference>
<evidence type="ECO:0000313" key="2">
    <source>
        <dbReference type="Proteomes" id="UP001390339"/>
    </source>
</evidence>
<protein>
    <recommendedName>
        <fullName evidence="3">Secreted protein</fullName>
    </recommendedName>
</protein>